<dbReference type="EMBL" id="PYYB01000001">
    <property type="protein sequence ID" value="PTL58402.1"/>
    <property type="molecule type" value="Genomic_DNA"/>
</dbReference>
<feature type="domain" description="DUF1214" evidence="2">
    <location>
        <begin position="346"/>
        <end position="453"/>
    </location>
</feature>
<dbReference type="Gene3D" id="2.60.120.600">
    <property type="entry name" value="Domain of unknown function DUF1214, C-terminal domain"/>
    <property type="match status" value="1"/>
</dbReference>
<feature type="signal peptide" evidence="1">
    <location>
        <begin position="1"/>
        <end position="24"/>
    </location>
</feature>
<feature type="chain" id="PRO_5039685714" description="DUF1254 domain-containing protein" evidence="1">
    <location>
        <begin position="25"/>
        <end position="472"/>
    </location>
</feature>
<keyword evidence="5" id="KW-1185">Reference proteome</keyword>
<feature type="domain" description="DUF1254" evidence="3">
    <location>
        <begin position="76"/>
        <end position="206"/>
    </location>
</feature>
<dbReference type="PANTHER" id="PTHR36509:SF2">
    <property type="entry name" value="BLL3101 PROTEIN"/>
    <property type="match status" value="1"/>
</dbReference>
<accession>A0A2T4UGN4</accession>
<evidence type="ECO:0000259" key="3">
    <source>
        <dbReference type="Pfam" id="PF06863"/>
    </source>
</evidence>
<dbReference type="Pfam" id="PF06742">
    <property type="entry name" value="DUF1214"/>
    <property type="match status" value="1"/>
</dbReference>
<dbReference type="Gene3D" id="2.60.40.1610">
    <property type="entry name" value="Domain of unknown function DUF1254"/>
    <property type="match status" value="1"/>
</dbReference>
<proteinExistence type="predicted"/>
<dbReference type="AlphaFoldDB" id="A0A2T4UGN4"/>
<reference evidence="4 5" key="1">
    <citation type="submission" date="2018-03" db="EMBL/GenBank/DDBJ databases">
        <title>Aquarubrobacter algicola gen. nov., sp. nov., a novel actinobacterium isolated from shallow eutrophic lake during the end of cyanobacterial harmful algal blooms.</title>
        <authorList>
            <person name="Chun S.J."/>
        </authorList>
    </citation>
    <scope>NUCLEOTIDE SEQUENCE [LARGE SCALE GENOMIC DNA]</scope>
    <source>
        <strain evidence="4 5">Seoho-28</strain>
    </source>
</reference>
<evidence type="ECO:0008006" key="6">
    <source>
        <dbReference type="Google" id="ProtNLM"/>
    </source>
</evidence>
<dbReference type="RefSeq" id="WP_107566840.1">
    <property type="nucleotide sequence ID" value="NZ_PYYB01000001.1"/>
</dbReference>
<dbReference type="Proteomes" id="UP000240739">
    <property type="component" value="Unassembled WGS sequence"/>
</dbReference>
<protein>
    <recommendedName>
        <fullName evidence="6">DUF1254 domain-containing protein</fullName>
    </recommendedName>
</protein>
<dbReference type="SUPFAM" id="SSF160935">
    <property type="entry name" value="VPA0735-like"/>
    <property type="match status" value="1"/>
</dbReference>
<evidence type="ECO:0000256" key="1">
    <source>
        <dbReference type="SAM" id="SignalP"/>
    </source>
</evidence>
<dbReference type="InterPro" id="IPR010621">
    <property type="entry name" value="DUF1214"/>
</dbReference>
<gene>
    <name evidence="4" type="ORF">C7Y72_01420</name>
</gene>
<name>A0A2T4UGN4_9ACTN</name>
<organism evidence="4 5">
    <name type="scientific">Paraconexibacter algicola</name>
    <dbReference type="NCBI Taxonomy" id="2133960"/>
    <lineage>
        <taxon>Bacteria</taxon>
        <taxon>Bacillati</taxon>
        <taxon>Actinomycetota</taxon>
        <taxon>Thermoleophilia</taxon>
        <taxon>Solirubrobacterales</taxon>
        <taxon>Paraconexibacteraceae</taxon>
        <taxon>Paraconexibacter</taxon>
    </lineage>
</organism>
<dbReference type="InterPro" id="IPR037049">
    <property type="entry name" value="DUF1214_C_sf"/>
</dbReference>
<evidence type="ECO:0000259" key="2">
    <source>
        <dbReference type="Pfam" id="PF06742"/>
    </source>
</evidence>
<keyword evidence="1" id="KW-0732">Signal</keyword>
<sequence length="472" mass="50849">MTRGIGATLAAVAVLLGAAATAPAQQADREGAPNPVAALAVGQAAHEYGFPLLEFLRVRREMTSVRCPDERGNAPVNAFSNVPVFADASARTVVAPNTDTLYSIAHLDLGKGPIVLRHPAMGTRYFSFAMLDPYTNVIATPGTREDGGRAGRILVRWAQKPGKVGRRTFTRVVTSPHRRVWIIGRTLATDRADQARAFALMQRYRLSRLDGTARRFATDCRPGDPGSFPTPTDGGGFVAALNRAMEESPPPDRDRPLLRRLAPYGIGPGRSPEAAKLDPATRAALFAGIELSARTLTSTSRLDALLAAQRTDGWYTPPANTGAFGTAYRDRALIAALGLGANTPEEATYPAGVTDGLGLPFLGLNRYRLTFTPDRIPPARFFWSLTMYDADGYLVDNPDDLYSIGPSHPPLRTRPDGSVVIEIARTRPTAPDVNWLPSPPGTFRLNLRLYGPAPEALDGRWRPPAVENLGPG</sequence>
<evidence type="ECO:0000313" key="4">
    <source>
        <dbReference type="EMBL" id="PTL58402.1"/>
    </source>
</evidence>
<evidence type="ECO:0000313" key="5">
    <source>
        <dbReference type="Proteomes" id="UP000240739"/>
    </source>
</evidence>
<dbReference type="PANTHER" id="PTHR36509">
    <property type="entry name" value="BLL3101 PROTEIN"/>
    <property type="match status" value="1"/>
</dbReference>
<dbReference type="OrthoDB" id="40820at2"/>
<dbReference type="InterPro" id="IPR010679">
    <property type="entry name" value="DUF1254"/>
</dbReference>
<comment type="caution">
    <text evidence="4">The sequence shown here is derived from an EMBL/GenBank/DDBJ whole genome shotgun (WGS) entry which is preliminary data.</text>
</comment>
<dbReference type="InterPro" id="IPR037050">
    <property type="entry name" value="DUF1254_sf"/>
</dbReference>
<dbReference type="Pfam" id="PF06863">
    <property type="entry name" value="DUF1254"/>
    <property type="match status" value="1"/>
</dbReference>